<dbReference type="GO" id="GO:0015631">
    <property type="term" value="F:tubulin binding"/>
    <property type="evidence" value="ECO:0007669"/>
    <property type="project" value="TreeGrafter"/>
</dbReference>
<evidence type="ECO:0000259" key="4">
    <source>
        <dbReference type="Pfam" id="PF07202"/>
    </source>
</evidence>
<dbReference type="InterPro" id="IPR047002">
    <property type="entry name" value="Tcp10_C_sf"/>
</dbReference>
<evidence type="ECO:0000256" key="2">
    <source>
        <dbReference type="SAM" id="Coils"/>
    </source>
</evidence>
<evidence type="ECO:0000313" key="6">
    <source>
        <dbReference type="Proteomes" id="UP001353858"/>
    </source>
</evidence>
<keyword evidence="2" id="KW-0175">Coiled coil</keyword>
<dbReference type="EMBL" id="JARPUR010000004">
    <property type="protein sequence ID" value="KAK4878519.1"/>
    <property type="molecule type" value="Genomic_DNA"/>
</dbReference>
<dbReference type="Proteomes" id="UP001353858">
    <property type="component" value="Unassembled WGS sequence"/>
</dbReference>
<dbReference type="PANTHER" id="PTHR10331:SF6">
    <property type="entry name" value="SPINDLE ASSEMBLY ABNORMAL 4"/>
    <property type="match status" value="1"/>
</dbReference>
<dbReference type="AlphaFoldDB" id="A0AAN7SGF2"/>
<evidence type="ECO:0000256" key="1">
    <source>
        <dbReference type="ARBA" id="ARBA00005627"/>
    </source>
</evidence>
<sequence>MSLSPSSILTKLDELKKWQNKQQERLLEQHHKLIEDSDVPPTKSVPKIKPKDNAKPKQPYLRRGSGLSRFRMSPGEQFKPFHHDKKIKPKTPRRKIEFNKEIVQPSPLQKPTVALPKAVWENAGLNETDRELVIFEKLEQRAMNNSFCSTNSSIVRLLSSSTPHKDSPKKNQIEAVYTTHNTNFETQNDTKTNDYEKKIQNDYLNLIVKAMEFKNYMNTDLTPSTSVASMNTLQNGSYNDNNKWTDFDAESTQSSVSSLCSEKVVDEECVDHEECEEVEIIKCDAETMTDSYEDEKVHALEQELKDVRLDNTKHKQKLKEFEKYKQEATKLLEEEKNRVSATLEEERKKLAKDKMVFERYVKDLQNKPSRKERDEISVLKTEIATLKETLKLKETRHGTTQARLRNQIKSLEKDNANLKIEIDNLNKQHAKLVVHQKLNVKPSNTKILHEINKNLSKLSRERLRKSVETVESSSEDDKDSEENNKNVSKTKAENPYKRLSDGFCEEIAKVKDRTEQILSDGTKQIKYSNGNIKNISSDGNIIIFQYFNGDVKETNLLEGTICYHYAETKVNHTTYADGSELIQFPDGQIERRYKTGACEVDYPNNMKRKIHADGTEDIFYPDGTIVNIQDDKRTITLPNGQKEVHTEDYKRREYPDGTVKTVYPDGTQETRYVNGRVRLKDKYGKLIMDSQQ</sequence>
<name>A0AAN7SGF2_9COLE</name>
<organism evidence="5 6">
    <name type="scientific">Aquatica leii</name>
    <dbReference type="NCBI Taxonomy" id="1421715"/>
    <lineage>
        <taxon>Eukaryota</taxon>
        <taxon>Metazoa</taxon>
        <taxon>Ecdysozoa</taxon>
        <taxon>Arthropoda</taxon>
        <taxon>Hexapoda</taxon>
        <taxon>Insecta</taxon>
        <taxon>Pterygota</taxon>
        <taxon>Neoptera</taxon>
        <taxon>Endopterygota</taxon>
        <taxon>Coleoptera</taxon>
        <taxon>Polyphaga</taxon>
        <taxon>Elateriformia</taxon>
        <taxon>Elateroidea</taxon>
        <taxon>Lampyridae</taxon>
        <taxon>Luciolinae</taxon>
        <taxon>Aquatica</taxon>
    </lineage>
</organism>
<feature type="domain" description="Centromere protein J C-terminal" evidence="4">
    <location>
        <begin position="577"/>
        <end position="604"/>
    </location>
</feature>
<dbReference type="InterPro" id="IPR009852">
    <property type="entry name" value="CENPJ_C_dom"/>
</dbReference>
<gene>
    <name evidence="5" type="ORF">RN001_011025</name>
</gene>
<keyword evidence="6" id="KW-1185">Reference proteome</keyword>
<dbReference type="GO" id="GO:0005814">
    <property type="term" value="C:centriole"/>
    <property type="evidence" value="ECO:0007669"/>
    <property type="project" value="TreeGrafter"/>
</dbReference>
<dbReference type="InterPro" id="IPR026581">
    <property type="entry name" value="TCP10L/CENPJ"/>
</dbReference>
<dbReference type="GO" id="GO:0060271">
    <property type="term" value="P:cilium assembly"/>
    <property type="evidence" value="ECO:0007669"/>
    <property type="project" value="TreeGrafter"/>
</dbReference>
<dbReference type="GO" id="GO:0061511">
    <property type="term" value="P:centriole elongation"/>
    <property type="evidence" value="ECO:0007669"/>
    <property type="project" value="TreeGrafter"/>
</dbReference>
<feature type="domain" description="Centromere protein J C-terminal" evidence="4">
    <location>
        <begin position="613"/>
        <end position="645"/>
    </location>
</feature>
<reference evidence="6" key="1">
    <citation type="submission" date="2023-01" db="EMBL/GenBank/DDBJ databases">
        <title>Key to firefly adult light organ development and bioluminescence: homeobox transcription factors regulate luciferase expression and transportation to peroxisome.</title>
        <authorList>
            <person name="Fu X."/>
        </authorList>
    </citation>
    <scope>NUCLEOTIDE SEQUENCE [LARGE SCALE GENOMIC DNA]</scope>
</reference>
<proteinExistence type="inferred from homology"/>
<feature type="region of interest" description="Disordered" evidence="3">
    <location>
        <begin position="28"/>
        <end position="86"/>
    </location>
</feature>
<comment type="caution">
    <text evidence="5">The sequence shown here is derived from an EMBL/GenBank/DDBJ whole genome shotgun (WGS) entry which is preliminary data.</text>
</comment>
<dbReference type="GO" id="GO:0005813">
    <property type="term" value="C:centrosome"/>
    <property type="evidence" value="ECO:0007669"/>
    <property type="project" value="TreeGrafter"/>
</dbReference>
<dbReference type="Gene3D" id="2.60.450.20">
    <property type="match status" value="1"/>
</dbReference>
<dbReference type="Pfam" id="PF07202">
    <property type="entry name" value="Tcp10_C"/>
    <property type="match status" value="3"/>
</dbReference>
<accession>A0AAN7SGF2</accession>
<protein>
    <recommendedName>
        <fullName evidence="4">Centromere protein J C-terminal domain-containing protein</fullName>
    </recommendedName>
</protein>
<dbReference type="PANTHER" id="PTHR10331">
    <property type="entry name" value="T COMPLEX PROTEIN 10"/>
    <property type="match status" value="1"/>
</dbReference>
<comment type="similarity">
    <text evidence="1">Belongs to the TCP10 family.</text>
</comment>
<evidence type="ECO:0000256" key="3">
    <source>
        <dbReference type="SAM" id="MobiDB-lite"/>
    </source>
</evidence>
<evidence type="ECO:0000313" key="5">
    <source>
        <dbReference type="EMBL" id="KAK4878519.1"/>
    </source>
</evidence>
<feature type="region of interest" description="Disordered" evidence="3">
    <location>
        <begin position="466"/>
        <end position="493"/>
    </location>
</feature>
<feature type="domain" description="Centromere protein J C-terminal" evidence="4">
    <location>
        <begin position="649"/>
        <end position="678"/>
    </location>
</feature>
<feature type="coiled-coil region" evidence="2">
    <location>
        <begin position="297"/>
        <end position="435"/>
    </location>
</feature>